<reference evidence="1" key="1">
    <citation type="journal article" date="2021" name="Proc. Natl. Acad. Sci. U.S.A.">
        <title>A Catalog of Tens of Thousands of Viruses from Human Metagenomes Reveals Hidden Associations with Chronic Diseases.</title>
        <authorList>
            <person name="Tisza M.J."/>
            <person name="Buck C.B."/>
        </authorList>
    </citation>
    <scope>NUCLEOTIDE SEQUENCE</scope>
    <source>
        <strain evidence="1">CtVif31</strain>
    </source>
</reference>
<proteinExistence type="predicted"/>
<name>A0A8S5Q4K9_9CAUD</name>
<dbReference type="EMBL" id="BK015567">
    <property type="protein sequence ID" value="DAE13573.1"/>
    <property type="molecule type" value="Genomic_DNA"/>
</dbReference>
<accession>A0A8S5Q4K9</accession>
<sequence>MKVSKIEIRQVDGERGIFTEILVDGHKLEGVRSFELKQGVGDSEPILSIDLNALNLSTDLQMLQVNQKGIGEIEGIKFKDSPRMLKFNIQKVTHTAKVDKKIIAECVTSGITSAVQNSIDD</sequence>
<evidence type="ECO:0000313" key="1">
    <source>
        <dbReference type="EMBL" id="DAE13573.1"/>
    </source>
</evidence>
<organism evidence="1">
    <name type="scientific">Siphoviridae sp. ctVif31</name>
    <dbReference type="NCBI Taxonomy" id="2825532"/>
    <lineage>
        <taxon>Viruses</taxon>
        <taxon>Duplodnaviria</taxon>
        <taxon>Heunggongvirae</taxon>
        <taxon>Uroviricota</taxon>
        <taxon>Caudoviricetes</taxon>
    </lineage>
</organism>
<protein>
    <submittedName>
        <fullName evidence="1">Uncharacterized protein</fullName>
    </submittedName>
</protein>